<protein>
    <recommendedName>
        <fullName evidence="9">tRNA(Met) cytidine acetyltransferase TmcA</fullName>
        <ecNumber evidence="9">2.3.1.193</ecNumber>
    </recommendedName>
</protein>
<feature type="domain" description="N-acetyltransferase" evidence="10">
    <location>
        <begin position="403"/>
        <end position="589"/>
    </location>
</feature>
<dbReference type="CDD" id="cd04301">
    <property type="entry name" value="NAT_SF"/>
    <property type="match status" value="1"/>
</dbReference>
<evidence type="ECO:0000313" key="12">
    <source>
        <dbReference type="Proteomes" id="UP001528823"/>
    </source>
</evidence>
<proteinExistence type="inferred from homology"/>
<dbReference type="PANTHER" id="PTHR10925:SF5">
    <property type="entry name" value="RNA CYTIDINE ACETYLTRANSFERASE"/>
    <property type="match status" value="1"/>
</dbReference>
<feature type="binding site" evidence="9">
    <location>
        <position position="197"/>
    </location>
    <ligand>
        <name>ATP</name>
        <dbReference type="ChEBI" id="CHEBI:30616"/>
    </ligand>
</feature>
<comment type="caution">
    <text evidence="9">Lacks conserved residue(s) required for the propagation of feature annotation.</text>
</comment>
<keyword evidence="12" id="KW-1185">Reference proteome</keyword>
<evidence type="ECO:0000259" key="10">
    <source>
        <dbReference type="PROSITE" id="PS51186"/>
    </source>
</evidence>
<dbReference type="SUPFAM" id="SSF55729">
    <property type="entry name" value="Acyl-CoA N-acyltransferases (Nat)"/>
    <property type="match status" value="1"/>
</dbReference>
<dbReference type="HAMAP" id="MF_01886">
    <property type="entry name" value="tRNA_acetyltr_TmcA"/>
    <property type="match status" value="1"/>
</dbReference>
<comment type="caution">
    <text evidence="11">The sequence shown here is derived from an EMBL/GenBank/DDBJ whole genome shotgun (WGS) entry which is preliminary data.</text>
</comment>
<keyword evidence="8 9" id="KW-0012">Acyltransferase</keyword>
<dbReference type="Pfam" id="PF13718">
    <property type="entry name" value="GNAT_acetyltr_2"/>
    <property type="match status" value="1"/>
</dbReference>
<evidence type="ECO:0000256" key="6">
    <source>
        <dbReference type="ARBA" id="ARBA00022840"/>
    </source>
</evidence>
<organism evidence="11 12">
    <name type="scientific">Spartinivicinus poritis</name>
    <dbReference type="NCBI Taxonomy" id="2994640"/>
    <lineage>
        <taxon>Bacteria</taxon>
        <taxon>Pseudomonadati</taxon>
        <taxon>Pseudomonadota</taxon>
        <taxon>Gammaproteobacteria</taxon>
        <taxon>Oceanospirillales</taxon>
        <taxon>Zooshikellaceae</taxon>
        <taxon>Spartinivicinus</taxon>
    </lineage>
</organism>
<evidence type="ECO:0000256" key="2">
    <source>
        <dbReference type="ARBA" id="ARBA00022555"/>
    </source>
</evidence>
<name>A0ABT5UBY8_9GAMM</name>
<comment type="subcellular location">
    <subcellularLocation>
        <location evidence="9">Cytoplasm</location>
    </subcellularLocation>
</comment>
<dbReference type="InterPro" id="IPR007807">
    <property type="entry name" value="TcmA/NAT10_helicase"/>
</dbReference>
<dbReference type="InterPro" id="IPR016181">
    <property type="entry name" value="Acyl_CoA_acyltransferase"/>
</dbReference>
<keyword evidence="3 9" id="KW-0808">Transferase</keyword>
<evidence type="ECO:0000256" key="5">
    <source>
        <dbReference type="ARBA" id="ARBA00022741"/>
    </source>
</evidence>
<dbReference type="PANTHER" id="PTHR10925">
    <property type="entry name" value="N-ACETYLTRANSFERASE 10"/>
    <property type="match status" value="1"/>
</dbReference>
<evidence type="ECO:0000256" key="3">
    <source>
        <dbReference type="ARBA" id="ARBA00022679"/>
    </source>
</evidence>
<dbReference type="Proteomes" id="UP001528823">
    <property type="component" value="Unassembled WGS sequence"/>
</dbReference>
<accession>A0ABT5UBY8</accession>
<dbReference type="SUPFAM" id="SSF52540">
    <property type="entry name" value="P-loop containing nucleoside triphosphate hydrolases"/>
    <property type="match status" value="1"/>
</dbReference>
<dbReference type="Pfam" id="PF08351">
    <property type="entry name" value="TmcA_N"/>
    <property type="match status" value="1"/>
</dbReference>
<dbReference type="EC" id="2.3.1.193" evidence="9"/>
<keyword evidence="5 9" id="KW-0547">Nucleotide-binding</keyword>
<dbReference type="Gene3D" id="1.20.120.890">
    <property type="entry name" value="tRNA(Met) cytidine acetyltransferase, tail domain"/>
    <property type="match status" value="1"/>
</dbReference>
<gene>
    <name evidence="9" type="primary">tmcA</name>
    <name evidence="11" type="ORF">ORQ98_16200</name>
</gene>
<evidence type="ECO:0000256" key="1">
    <source>
        <dbReference type="ARBA" id="ARBA00022490"/>
    </source>
</evidence>
<dbReference type="InterPro" id="IPR038321">
    <property type="entry name" value="TmcA_C_sf"/>
</dbReference>
<evidence type="ECO:0000313" key="11">
    <source>
        <dbReference type="EMBL" id="MDE1463501.1"/>
    </source>
</evidence>
<dbReference type="Pfam" id="PF05127">
    <property type="entry name" value="NAT10_TcmA_helicase"/>
    <property type="match status" value="1"/>
</dbReference>
<evidence type="ECO:0000256" key="7">
    <source>
        <dbReference type="ARBA" id="ARBA00022884"/>
    </source>
</evidence>
<dbReference type="EMBL" id="JAPMOU010000021">
    <property type="protein sequence ID" value="MDE1463501.1"/>
    <property type="molecule type" value="Genomic_DNA"/>
</dbReference>
<keyword evidence="1 9" id="KW-0963">Cytoplasm</keyword>
<dbReference type="PROSITE" id="PS51186">
    <property type="entry name" value="GNAT"/>
    <property type="match status" value="1"/>
</dbReference>
<dbReference type="RefSeq" id="WP_274689839.1">
    <property type="nucleotide sequence ID" value="NZ_JAPMOU010000021.1"/>
</dbReference>
<dbReference type="InterPro" id="IPR032672">
    <property type="entry name" value="TmcA/NAT10/Kre33"/>
</dbReference>
<reference evidence="11 12" key="1">
    <citation type="submission" date="2022-11" db="EMBL/GenBank/DDBJ databases">
        <title>Spartinivicinus poritis sp. nov., isolated from scleractinian coral Porites lutea.</title>
        <authorList>
            <person name="Zhang G."/>
            <person name="Cai L."/>
            <person name="Wei Q."/>
        </authorList>
    </citation>
    <scope>NUCLEOTIDE SEQUENCE [LARGE SCALE GENOMIC DNA]</scope>
    <source>
        <strain evidence="11 12">A2-2</strain>
    </source>
</reference>
<evidence type="ECO:0000256" key="8">
    <source>
        <dbReference type="ARBA" id="ARBA00023315"/>
    </source>
</evidence>
<dbReference type="Gene3D" id="3.40.50.300">
    <property type="entry name" value="P-loop containing nucleotide triphosphate hydrolases"/>
    <property type="match status" value="1"/>
</dbReference>
<dbReference type="InterPro" id="IPR013562">
    <property type="entry name" value="TmcA/NAT10_N"/>
</dbReference>
<evidence type="ECO:0000256" key="4">
    <source>
        <dbReference type="ARBA" id="ARBA00022694"/>
    </source>
</evidence>
<comment type="similarity">
    <text evidence="9">Belongs to the TmcA family.</text>
</comment>
<keyword evidence="7 9" id="KW-0694">RNA-binding</keyword>
<dbReference type="InterPro" id="IPR027417">
    <property type="entry name" value="P-loop_NTPase"/>
</dbReference>
<keyword evidence="6 9" id="KW-0067">ATP-binding</keyword>
<keyword evidence="4 9" id="KW-0819">tRNA processing</keyword>
<comment type="catalytic activity">
    <reaction evidence="9">
        <text>cytidine(34) in elongator tRNA(Met) + acetyl-CoA + ATP + H2O = N(4)-acetylcytidine(34) in elongator tRNA(Met) + ADP + phosphate + CoA + H(+)</text>
        <dbReference type="Rhea" id="RHEA:43788"/>
        <dbReference type="Rhea" id="RHEA-COMP:10693"/>
        <dbReference type="Rhea" id="RHEA-COMP:10694"/>
        <dbReference type="ChEBI" id="CHEBI:15377"/>
        <dbReference type="ChEBI" id="CHEBI:15378"/>
        <dbReference type="ChEBI" id="CHEBI:30616"/>
        <dbReference type="ChEBI" id="CHEBI:43474"/>
        <dbReference type="ChEBI" id="CHEBI:57287"/>
        <dbReference type="ChEBI" id="CHEBI:57288"/>
        <dbReference type="ChEBI" id="CHEBI:74900"/>
        <dbReference type="ChEBI" id="CHEBI:82748"/>
        <dbReference type="ChEBI" id="CHEBI:456216"/>
        <dbReference type="EC" id="2.3.1.193"/>
    </reaction>
</comment>
<dbReference type="Gene3D" id="3.40.630.30">
    <property type="match status" value="1"/>
</dbReference>
<keyword evidence="2 9" id="KW-0820">tRNA-binding</keyword>
<evidence type="ECO:0000256" key="9">
    <source>
        <dbReference type="HAMAP-Rule" id="MF_01886"/>
    </source>
</evidence>
<feature type="binding site" evidence="9">
    <location>
        <position position="368"/>
    </location>
    <ligand>
        <name>ATP</name>
        <dbReference type="ChEBI" id="CHEBI:30616"/>
    </ligand>
</feature>
<dbReference type="GO" id="GO:0016746">
    <property type="term" value="F:acyltransferase activity"/>
    <property type="evidence" value="ECO:0007669"/>
    <property type="project" value="UniProtKB-KW"/>
</dbReference>
<dbReference type="InterPro" id="IPR000182">
    <property type="entry name" value="GNAT_dom"/>
</dbReference>
<sequence>MQQQLSHWLAVIKQQATASQYRATIIIAGEQAWTQQQASQLVTLLGPVTSSYWVTNDNLRHQGITVIAPQQVREYLGRESQLLVYDAFTGFNPDHFAAITGTLTGGGLLLLLTPPLATWAEFNDPEYHQLTVLPYTADSVQGAFLTWLVAALDKPRPLFIKWQQGQPLPTVEVDSSLQPAVDIGDGVAEDGCITQDQVEAVAGIIKVATGHRKRPLVITADRGRGKSAALGIAAGKLLQQGKRILVTAPNFEAVNTLFNHAATYLTIDWQLQPKLIYSDTNTNSWLHYLTPDDLSHEMPAADVLFIDEAAAIPPDLLNRWTQHYTRIVFATTVHGYEGTGRGFTIRFQPMLNRIRPQWRALSLTQPIRWQSNDPLENFGFDALLLDAEPVADEQLINFTSDDLIFKKVSSEELVQQPQLLRRLFGLLIMAHYRTTPGDLRHLLDGPNLQIWLGVYHGEVVAASLTALEGGLDEELAQAIYLAKRRPKGHLVPQTLVAHGGYQQVAGLRCVRIIRIALHPAIQRQGVGRQLIAHIYDQVKAEQDYLAVAYGVTLQLQGFWQSLGFLPLRLGITREASSGCYALIMAKPVSAEAIEQMVEMSARFHLHFISQLAELWTDLDEKIVTAILTSNQQNNIELSTQDQQDVYAFGFGNRQYETCIVPLRNWLQVQIQQHPKQWQLLTESEQHLWIKKVMQQYSWERLRNLTGLAKQPLIKQMRQAVQKLMLR</sequence>
<dbReference type="InterPro" id="IPR024914">
    <property type="entry name" value="tRNA_acetyltr_TmcA"/>
</dbReference>
<comment type="function">
    <text evidence="9">Catalyzes the formation of N(4)-acetylcytidine (ac(4)C) at the wobble position of tRNA(Met), by using acetyl-CoA as an acetyl donor and ATP (or GTP).</text>
</comment>
<dbReference type="Gene3D" id="3.40.50.11040">
    <property type="match status" value="1"/>
</dbReference>